<evidence type="ECO:0000256" key="1">
    <source>
        <dbReference type="ARBA" id="ARBA00005298"/>
    </source>
</evidence>
<evidence type="ECO:0000313" key="3">
    <source>
        <dbReference type="EMBL" id="KAG5683223.1"/>
    </source>
</evidence>
<gene>
    <name evidence="3" type="ORF">PVAND_012517</name>
</gene>
<feature type="domain" description="Arrestin-like N-terminal" evidence="2">
    <location>
        <begin position="6"/>
        <end position="100"/>
    </location>
</feature>
<dbReference type="Proteomes" id="UP001107558">
    <property type="component" value="Chromosome 1"/>
</dbReference>
<dbReference type="AlphaFoldDB" id="A0A9J6CMZ1"/>
<reference evidence="3" key="1">
    <citation type="submission" date="2021-03" db="EMBL/GenBank/DDBJ databases">
        <title>Chromosome level genome of the anhydrobiotic midge Polypedilum vanderplanki.</title>
        <authorList>
            <person name="Yoshida Y."/>
            <person name="Kikawada T."/>
            <person name="Gusev O."/>
        </authorList>
    </citation>
    <scope>NUCLEOTIDE SEQUENCE</scope>
    <source>
        <strain evidence="3">NIAS01</strain>
        <tissue evidence="3">Whole body or cell culture</tissue>
    </source>
</reference>
<dbReference type="InterPro" id="IPR014752">
    <property type="entry name" value="Arrestin-like_C"/>
</dbReference>
<dbReference type="Gene3D" id="2.60.40.640">
    <property type="match status" value="1"/>
</dbReference>
<evidence type="ECO:0000259" key="2">
    <source>
        <dbReference type="Pfam" id="PF00339"/>
    </source>
</evidence>
<accession>A0A9J6CMZ1</accession>
<keyword evidence="4" id="KW-1185">Reference proteome</keyword>
<dbReference type="Pfam" id="PF00339">
    <property type="entry name" value="Arrestin_N"/>
    <property type="match status" value="1"/>
</dbReference>
<dbReference type="EMBL" id="JADBJN010000001">
    <property type="protein sequence ID" value="KAG5683223.1"/>
    <property type="molecule type" value="Genomic_DNA"/>
</dbReference>
<organism evidence="3 4">
    <name type="scientific">Polypedilum vanderplanki</name>
    <name type="common">Sleeping chironomid midge</name>
    <dbReference type="NCBI Taxonomy" id="319348"/>
    <lineage>
        <taxon>Eukaryota</taxon>
        <taxon>Metazoa</taxon>
        <taxon>Ecdysozoa</taxon>
        <taxon>Arthropoda</taxon>
        <taxon>Hexapoda</taxon>
        <taxon>Insecta</taxon>
        <taxon>Pterygota</taxon>
        <taxon>Neoptera</taxon>
        <taxon>Endopterygota</taxon>
        <taxon>Diptera</taxon>
        <taxon>Nematocera</taxon>
        <taxon>Chironomoidea</taxon>
        <taxon>Chironomidae</taxon>
        <taxon>Chironominae</taxon>
        <taxon>Polypedilum</taxon>
        <taxon>Polypedilum</taxon>
    </lineage>
</organism>
<sequence length="100" mass="11719">MTCDLKINFINDQTMFMPNQTIKGQVTLEITKKVYRYRGLKLGLKGFGICKFKEFDGTSFFAKEIEYSGRERYVSASVNIFKCPRDAPKIFKPDKYTFEF</sequence>
<comment type="similarity">
    <text evidence="1">Belongs to the arrestin family.</text>
</comment>
<protein>
    <recommendedName>
        <fullName evidence="2">Arrestin-like N-terminal domain-containing protein</fullName>
    </recommendedName>
</protein>
<evidence type="ECO:0000313" key="4">
    <source>
        <dbReference type="Proteomes" id="UP001107558"/>
    </source>
</evidence>
<comment type="caution">
    <text evidence="3">The sequence shown here is derived from an EMBL/GenBank/DDBJ whole genome shotgun (WGS) entry which is preliminary data.</text>
</comment>
<name>A0A9J6CMZ1_POLVA</name>
<dbReference type="InterPro" id="IPR011021">
    <property type="entry name" value="Arrestin-like_N"/>
</dbReference>
<proteinExistence type="inferred from homology"/>